<keyword evidence="10" id="KW-0472">Membrane</keyword>
<dbReference type="InterPro" id="IPR050053">
    <property type="entry name" value="ATPase_alpha/beta_chains"/>
</dbReference>
<proteinExistence type="inferred from homology"/>
<dbReference type="InterPro" id="IPR036121">
    <property type="entry name" value="ATPase_F1/V1/A1_a/bsu_N_sf"/>
</dbReference>
<comment type="subcellular location">
    <subcellularLocation>
        <location evidence="2">Membrane</location>
    </subcellularLocation>
</comment>
<dbReference type="InterPro" id="IPR004100">
    <property type="entry name" value="ATPase_F1/V1/A1_a/bsu_N"/>
</dbReference>
<keyword evidence="11" id="KW-0139">CF(1)</keyword>
<accession>A0ABR0PI28</accession>
<protein>
    <recommendedName>
        <fullName evidence="4">H(+)-transporting two-sector ATPase</fullName>
        <ecNumber evidence="4">7.1.2.2</ecNumber>
    </recommendedName>
</protein>
<dbReference type="Gene3D" id="3.40.50.300">
    <property type="entry name" value="P-loop containing nucleotide triphosphate hydrolases"/>
    <property type="match status" value="1"/>
</dbReference>
<dbReference type="EMBL" id="JARKNE010000006">
    <property type="protein sequence ID" value="KAK5824078.1"/>
    <property type="molecule type" value="Genomic_DNA"/>
</dbReference>
<keyword evidence="16" id="KW-1185">Reference proteome</keyword>
<comment type="function">
    <text evidence="1">Mitochondrial membrane ATP synthase (F(1)F(0) ATP synthase or Complex V) produces ATP from ADP in the presence of a proton gradient across the membrane which is generated by electron transport complexes of the respiratory chain. F-type ATPases consist of two structural domains, F(1) - containing the extramembraneous catalytic core, and F(0) - containing the membrane proton channel, linked together by a central stalk and a peripheral stalk. During catalysis, ATP synthesis in the catalytic domain of F(1) is coupled via a rotary mechanism of the central stalk subunits to proton translocation. Subunits alpha and beta form the catalytic core in F(1). Rotation of the central stalk against the surrounding alpha(3)beta(3) subunits leads to hydrolysis of ATP in three separate catalytic sites on the beta subunits.</text>
</comment>
<dbReference type="Proteomes" id="UP001358586">
    <property type="component" value="Chromosome 6"/>
</dbReference>
<evidence type="ECO:0000256" key="7">
    <source>
        <dbReference type="ARBA" id="ARBA00022781"/>
    </source>
</evidence>
<dbReference type="EC" id="7.1.2.2" evidence="4"/>
<dbReference type="PANTHER" id="PTHR15184:SF71">
    <property type="entry name" value="ATP SYNTHASE SUBUNIT BETA, MITOCHONDRIAL"/>
    <property type="match status" value="1"/>
</dbReference>
<keyword evidence="9" id="KW-0406">Ion transport</keyword>
<evidence type="ECO:0000313" key="15">
    <source>
        <dbReference type="EMBL" id="KAK5824078.1"/>
    </source>
</evidence>
<evidence type="ECO:0000256" key="11">
    <source>
        <dbReference type="ARBA" id="ARBA00023196"/>
    </source>
</evidence>
<evidence type="ECO:0000256" key="13">
    <source>
        <dbReference type="ARBA" id="ARBA00048383"/>
    </source>
</evidence>
<comment type="similarity">
    <text evidence="3">Belongs to the ATPase alpha/beta chains family.</text>
</comment>
<comment type="caution">
    <text evidence="15">The sequence shown here is derived from an EMBL/GenBank/DDBJ whole genome shotgun (WGS) entry which is preliminary data.</text>
</comment>
<evidence type="ECO:0000256" key="4">
    <source>
        <dbReference type="ARBA" id="ARBA00012473"/>
    </source>
</evidence>
<evidence type="ECO:0000256" key="2">
    <source>
        <dbReference type="ARBA" id="ARBA00004370"/>
    </source>
</evidence>
<feature type="domain" description="ATPase F1/V1/A1 complex alpha/beta subunit N-terminal" evidence="14">
    <location>
        <begin position="2"/>
        <end position="55"/>
    </location>
</feature>
<comment type="catalytic activity">
    <reaction evidence="13">
        <text>ATP + H2O + 4 H(+)(in) = ADP + phosphate + 5 H(+)(out)</text>
        <dbReference type="Rhea" id="RHEA:57720"/>
        <dbReference type="ChEBI" id="CHEBI:15377"/>
        <dbReference type="ChEBI" id="CHEBI:15378"/>
        <dbReference type="ChEBI" id="CHEBI:30616"/>
        <dbReference type="ChEBI" id="CHEBI:43474"/>
        <dbReference type="ChEBI" id="CHEBI:456216"/>
        <dbReference type="EC" id="7.1.2.2"/>
    </reaction>
</comment>
<name>A0ABR0PI28_GOSAR</name>
<evidence type="ECO:0000256" key="6">
    <source>
        <dbReference type="ARBA" id="ARBA00022741"/>
    </source>
</evidence>
<evidence type="ECO:0000256" key="8">
    <source>
        <dbReference type="ARBA" id="ARBA00022840"/>
    </source>
</evidence>
<evidence type="ECO:0000256" key="1">
    <source>
        <dbReference type="ARBA" id="ARBA00003086"/>
    </source>
</evidence>
<gene>
    <name evidence="15" type="ORF">PVK06_018841</name>
</gene>
<evidence type="ECO:0000313" key="16">
    <source>
        <dbReference type="Proteomes" id="UP001358586"/>
    </source>
</evidence>
<dbReference type="InterPro" id="IPR027417">
    <property type="entry name" value="P-loop_NTPase"/>
</dbReference>
<evidence type="ECO:0000259" key="14">
    <source>
        <dbReference type="Pfam" id="PF02874"/>
    </source>
</evidence>
<evidence type="ECO:0000256" key="5">
    <source>
        <dbReference type="ARBA" id="ARBA00022448"/>
    </source>
</evidence>
<sequence>MPNFYNALVVKGQDITCQQINVTCEVQQLLRNNRVRVIAMSARNSLMRGKEVLDTRAPPSVPVGEATLGQNFNVIEELVDNLGPVDICTTSPIHKSAQISLFSS</sequence>
<keyword evidence="5" id="KW-0813">Transport</keyword>
<evidence type="ECO:0000256" key="3">
    <source>
        <dbReference type="ARBA" id="ARBA00008936"/>
    </source>
</evidence>
<evidence type="ECO:0000256" key="12">
    <source>
        <dbReference type="ARBA" id="ARBA00023310"/>
    </source>
</evidence>
<organism evidence="15 16">
    <name type="scientific">Gossypium arboreum</name>
    <name type="common">Tree cotton</name>
    <name type="synonym">Gossypium nanking</name>
    <dbReference type="NCBI Taxonomy" id="29729"/>
    <lineage>
        <taxon>Eukaryota</taxon>
        <taxon>Viridiplantae</taxon>
        <taxon>Streptophyta</taxon>
        <taxon>Embryophyta</taxon>
        <taxon>Tracheophyta</taxon>
        <taxon>Spermatophyta</taxon>
        <taxon>Magnoliopsida</taxon>
        <taxon>eudicotyledons</taxon>
        <taxon>Gunneridae</taxon>
        <taxon>Pentapetalae</taxon>
        <taxon>rosids</taxon>
        <taxon>malvids</taxon>
        <taxon>Malvales</taxon>
        <taxon>Malvaceae</taxon>
        <taxon>Malvoideae</taxon>
        <taxon>Gossypium</taxon>
    </lineage>
</organism>
<evidence type="ECO:0000256" key="10">
    <source>
        <dbReference type="ARBA" id="ARBA00023136"/>
    </source>
</evidence>
<evidence type="ECO:0000256" key="9">
    <source>
        <dbReference type="ARBA" id="ARBA00023065"/>
    </source>
</evidence>
<dbReference type="Pfam" id="PF02874">
    <property type="entry name" value="ATP-synt_ab_N"/>
    <property type="match status" value="1"/>
</dbReference>
<keyword evidence="6" id="KW-0547">Nucleotide-binding</keyword>
<dbReference type="PANTHER" id="PTHR15184">
    <property type="entry name" value="ATP SYNTHASE"/>
    <property type="match status" value="1"/>
</dbReference>
<keyword evidence="8" id="KW-0067">ATP-binding</keyword>
<keyword evidence="7" id="KW-0375">Hydrogen ion transport</keyword>
<dbReference type="Gene3D" id="2.40.10.170">
    <property type="match status" value="1"/>
</dbReference>
<dbReference type="SUPFAM" id="SSF50615">
    <property type="entry name" value="N-terminal domain of alpha and beta subunits of F1 ATP synthase"/>
    <property type="match status" value="1"/>
</dbReference>
<keyword evidence="12" id="KW-0066">ATP synthesis</keyword>
<reference evidence="15 16" key="1">
    <citation type="submission" date="2023-03" db="EMBL/GenBank/DDBJ databases">
        <title>WGS of Gossypium arboreum.</title>
        <authorList>
            <person name="Yu D."/>
        </authorList>
    </citation>
    <scope>NUCLEOTIDE SEQUENCE [LARGE SCALE GENOMIC DNA]</scope>
    <source>
        <tissue evidence="15">Leaf</tissue>
    </source>
</reference>